<dbReference type="EnsemblMetazoa" id="G2139.2">
    <property type="protein sequence ID" value="G2139.2:cds"/>
    <property type="gene ID" value="G2139"/>
</dbReference>
<dbReference type="GO" id="GO:0008168">
    <property type="term" value="F:methyltransferase activity"/>
    <property type="evidence" value="ECO:0007669"/>
    <property type="project" value="InterPro"/>
</dbReference>
<evidence type="ECO:0000313" key="4">
    <source>
        <dbReference type="Proteomes" id="UP000005408"/>
    </source>
</evidence>
<dbReference type="PANTHER" id="PTHR12829">
    <property type="entry name" value="N6-ADENOSINE-METHYLTRANSFERASE"/>
    <property type="match status" value="1"/>
</dbReference>
<evidence type="ECO:0000313" key="3">
    <source>
        <dbReference type="EnsemblMetazoa" id="G2139.2:cds"/>
    </source>
</evidence>
<organism evidence="3 4">
    <name type="scientific">Magallana gigas</name>
    <name type="common">Pacific oyster</name>
    <name type="synonym">Crassostrea gigas</name>
    <dbReference type="NCBI Taxonomy" id="29159"/>
    <lineage>
        <taxon>Eukaryota</taxon>
        <taxon>Metazoa</taxon>
        <taxon>Spiralia</taxon>
        <taxon>Lophotrochozoa</taxon>
        <taxon>Mollusca</taxon>
        <taxon>Bivalvia</taxon>
        <taxon>Autobranchia</taxon>
        <taxon>Pteriomorphia</taxon>
        <taxon>Ostreida</taxon>
        <taxon>Ostreoidea</taxon>
        <taxon>Ostreidae</taxon>
        <taxon>Magallana</taxon>
    </lineage>
</organism>
<dbReference type="EnsemblMetazoa" id="G2139.1">
    <property type="protein sequence ID" value="G2139.1:cds"/>
    <property type="gene ID" value="G2139"/>
</dbReference>
<keyword evidence="4" id="KW-1185">Reference proteome</keyword>
<dbReference type="InterPro" id="IPR029063">
    <property type="entry name" value="SAM-dependent_MTases_sf"/>
</dbReference>
<sequence length="434" mass="49663">MDSQVLAEKTAEERGIVQRKRKRKRKSELNIGEVEAQQYHSGIIKKVTNVHKDLISKAIKVGCIQDKKEYNGSPSSIKTVENKSVCAEGSSAGQFIKVDNNMLARQAANIRVGDTSLTDVCQTLAPPTNSKSAIRLEMSTHLRLSECVNRVCSNDWSRPRLCQIDPETYIIPNNSTFLLSDFRHHKNMYPRTNMEKYDLIVLDPPWQNKSVKRKKMYGSLKDEDLLDISMEDLAVPGCVVVVWVTNRLKHIKFVKDTLFPRWSVTCVAEWQWLKITKFGEMTQDINSDHKKPYEMILIGRYNEFKPSYKEWTAPCPTNKTKLEKECFKIPACDGKSGITDLCGEGISNDEDPCEAIGATENKKKEFGSFPESYVIISVPCALHSNKPPLIEVLKRYLKDDPRCLELFARNLWPNWTSWGNEVLLHQHIDFYELG</sequence>
<dbReference type="InterPro" id="IPR002052">
    <property type="entry name" value="DNA_methylase_N6_adenine_CS"/>
</dbReference>
<dbReference type="PANTHER" id="PTHR12829:SF4">
    <property type="entry name" value="N(6)-ADENINE-SPECIFIC METHYLTRANSFERASE METTL4"/>
    <property type="match status" value="1"/>
</dbReference>
<evidence type="ECO:0008006" key="5">
    <source>
        <dbReference type="Google" id="ProtNLM"/>
    </source>
</evidence>
<dbReference type="GO" id="GO:0003676">
    <property type="term" value="F:nucleic acid binding"/>
    <property type="evidence" value="ECO:0007669"/>
    <property type="project" value="InterPro"/>
</dbReference>
<dbReference type="Pfam" id="PF05063">
    <property type="entry name" value="MT-A70"/>
    <property type="match status" value="2"/>
</dbReference>
<dbReference type="Proteomes" id="UP000005408">
    <property type="component" value="Unassembled WGS sequence"/>
</dbReference>
<name>A0A8W8JX54_MAGGI</name>
<dbReference type="InterPro" id="IPR007757">
    <property type="entry name" value="MT-A70-like"/>
</dbReference>
<reference evidence="3" key="1">
    <citation type="submission" date="2022-08" db="UniProtKB">
        <authorList>
            <consortium name="EnsemblMetazoa"/>
        </authorList>
    </citation>
    <scope>IDENTIFICATION</scope>
    <source>
        <strain evidence="3">05x7-T-G4-1.051#20</strain>
    </source>
</reference>
<dbReference type="PROSITE" id="PS00092">
    <property type="entry name" value="N6_MTASE"/>
    <property type="match status" value="1"/>
</dbReference>
<evidence type="ECO:0000256" key="1">
    <source>
        <dbReference type="PROSITE-ProRule" id="PRU00489"/>
    </source>
</evidence>
<dbReference type="SUPFAM" id="SSF53335">
    <property type="entry name" value="S-adenosyl-L-methionine-dependent methyltransferases"/>
    <property type="match status" value="1"/>
</dbReference>
<accession>A0A8W8JX54</accession>
<comment type="similarity">
    <text evidence="1">Belongs to the MT-A70-like family.</text>
</comment>
<proteinExistence type="inferred from homology"/>
<dbReference type="PROSITE" id="PS51143">
    <property type="entry name" value="MT_A70"/>
    <property type="match status" value="1"/>
</dbReference>
<dbReference type="GO" id="GO:0005634">
    <property type="term" value="C:nucleus"/>
    <property type="evidence" value="ECO:0007669"/>
    <property type="project" value="TreeGrafter"/>
</dbReference>
<protein>
    <recommendedName>
        <fullName evidence="5">Methyltransferase-like protein 4</fullName>
    </recommendedName>
</protein>
<dbReference type="GO" id="GO:0032259">
    <property type="term" value="P:methylation"/>
    <property type="evidence" value="ECO:0007669"/>
    <property type="project" value="InterPro"/>
</dbReference>
<feature type="region of interest" description="Disordered" evidence="2">
    <location>
        <begin position="1"/>
        <end position="25"/>
    </location>
</feature>
<evidence type="ECO:0000256" key="2">
    <source>
        <dbReference type="SAM" id="MobiDB-lite"/>
    </source>
</evidence>
<dbReference type="AlphaFoldDB" id="A0A8W8JX54"/>
<dbReference type="EnsemblMetazoa" id="G2139.3">
    <property type="protein sequence ID" value="G2139.3:cds"/>
    <property type="gene ID" value="G2139"/>
</dbReference>